<reference evidence="4" key="1">
    <citation type="submission" date="2022-11" db="EMBL/GenBank/DDBJ databases">
        <authorList>
            <person name="Petersen C."/>
        </authorList>
    </citation>
    <scope>NUCLEOTIDE SEQUENCE</scope>
    <source>
        <strain evidence="4">IBT 21917</strain>
    </source>
</reference>
<comment type="caution">
    <text evidence="4">The sequence shown here is derived from an EMBL/GenBank/DDBJ whole genome shotgun (WGS) entry which is preliminary data.</text>
</comment>
<evidence type="ECO:0000313" key="4">
    <source>
        <dbReference type="EMBL" id="KAJ5179987.1"/>
    </source>
</evidence>
<feature type="region of interest" description="Disordered" evidence="2">
    <location>
        <begin position="719"/>
        <end position="766"/>
    </location>
</feature>
<dbReference type="Pfam" id="PF04082">
    <property type="entry name" value="Fungal_trans"/>
    <property type="match status" value="1"/>
</dbReference>
<feature type="compositionally biased region" description="Polar residues" evidence="2">
    <location>
        <begin position="166"/>
        <end position="180"/>
    </location>
</feature>
<feature type="domain" description="Xylanolytic transcriptional activator regulatory" evidence="3">
    <location>
        <begin position="334"/>
        <end position="407"/>
    </location>
</feature>
<dbReference type="InterPro" id="IPR007219">
    <property type="entry name" value="XnlR_reg_dom"/>
</dbReference>
<evidence type="ECO:0000259" key="3">
    <source>
        <dbReference type="SMART" id="SM00906"/>
    </source>
</evidence>
<dbReference type="GO" id="GO:0003700">
    <property type="term" value="F:DNA-binding transcription factor activity"/>
    <property type="evidence" value="ECO:0007669"/>
    <property type="project" value="InterPro"/>
</dbReference>
<organism evidence="4 5">
    <name type="scientific">Penicillium capsulatum</name>
    <dbReference type="NCBI Taxonomy" id="69766"/>
    <lineage>
        <taxon>Eukaryota</taxon>
        <taxon>Fungi</taxon>
        <taxon>Dikarya</taxon>
        <taxon>Ascomycota</taxon>
        <taxon>Pezizomycotina</taxon>
        <taxon>Eurotiomycetes</taxon>
        <taxon>Eurotiomycetidae</taxon>
        <taxon>Eurotiales</taxon>
        <taxon>Aspergillaceae</taxon>
        <taxon>Penicillium</taxon>
    </lineage>
</organism>
<evidence type="ECO:0000313" key="5">
    <source>
        <dbReference type="Proteomes" id="UP001146351"/>
    </source>
</evidence>
<dbReference type="GO" id="GO:0003677">
    <property type="term" value="F:DNA binding"/>
    <property type="evidence" value="ECO:0007669"/>
    <property type="project" value="InterPro"/>
</dbReference>
<keyword evidence="1" id="KW-0539">Nucleus</keyword>
<feature type="compositionally biased region" description="Polar residues" evidence="2">
    <location>
        <begin position="736"/>
        <end position="766"/>
    </location>
</feature>
<keyword evidence="5" id="KW-1185">Reference proteome</keyword>
<accession>A0A9W9ILF1</accession>
<dbReference type="Proteomes" id="UP001146351">
    <property type="component" value="Unassembled WGS sequence"/>
</dbReference>
<dbReference type="GO" id="GO:0006351">
    <property type="term" value="P:DNA-templated transcription"/>
    <property type="evidence" value="ECO:0007669"/>
    <property type="project" value="InterPro"/>
</dbReference>
<evidence type="ECO:0000256" key="2">
    <source>
        <dbReference type="SAM" id="MobiDB-lite"/>
    </source>
</evidence>
<feature type="region of interest" description="Disordered" evidence="2">
    <location>
        <begin position="639"/>
        <end position="706"/>
    </location>
</feature>
<name>A0A9W9ILF1_9EURO</name>
<feature type="region of interest" description="Disordered" evidence="2">
    <location>
        <begin position="160"/>
        <end position="188"/>
    </location>
</feature>
<feature type="compositionally biased region" description="Basic and acidic residues" evidence="2">
    <location>
        <begin position="672"/>
        <end position="681"/>
    </location>
</feature>
<reference evidence="4" key="2">
    <citation type="journal article" date="2023" name="IMA Fungus">
        <title>Comparative genomic study of the Penicillium genus elucidates a diverse pangenome and 15 lateral gene transfer events.</title>
        <authorList>
            <person name="Petersen C."/>
            <person name="Sorensen T."/>
            <person name="Nielsen M.R."/>
            <person name="Sondergaard T.E."/>
            <person name="Sorensen J.L."/>
            <person name="Fitzpatrick D.A."/>
            <person name="Frisvad J.C."/>
            <person name="Nielsen K.L."/>
        </authorList>
    </citation>
    <scope>NUCLEOTIDE SEQUENCE</scope>
    <source>
        <strain evidence="4">IBT 21917</strain>
    </source>
</reference>
<proteinExistence type="predicted"/>
<dbReference type="GO" id="GO:0008270">
    <property type="term" value="F:zinc ion binding"/>
    <property type="evidence" value="ECO:0007669"/>
    <property type="project" value="InterPro"/>
</dbReference>
<dbReference type="PANTHER" id="PTHR46910:SF13">
    <property type="entry name" value="SPECIFIC TRANSCRIPTION FACTOR, PUTATIVE (AFU_ORTHOLOGUE AFUA_4G06190)-RELATED"/>
    <property type="match status" value="1"/>
</dbReference>
<gene>
    <name evidence="4" type="ORF">N7492_003197</name>
</gene>
<evidence type="ECO:0000256" key="1">
    <source>
        <dbReference type="ARBA" id="ARBA00023242"/>
    </source>
</evidence>
<feature type="compositionally biased region" description="Low complexity" evidence="2">
    <location>
        <begin position="689"/>
        <end position="700"/>
    </location>
</feature>
<dbReference type="PANTHER" id="PTHR46910">
    <property type="entry name" value="TRANSCRIPTION FACTOR PDR1"/>
    <property type="match status" value="1"/>
</dbReference>
<dbReference type="EMBL" id="JAPQKO010000002">
    <property type="protein sequence ID" value="KAJ5179987.1"/>
    <property type="molecule type" value="Genomic_DNA"/>
</dbReference>
<dbReference type="SMART" id="SM00906">
    <property type="entry name" value="Fungal_trans"/>
    <property type="match status" value="1"/>
</dbReference>
<dbReference type="InterPro" id="IPR050987">
    <property type="entry name" value="AtrR-like"/>
</dbReference>
<dbReference type="CDD" id="cd12148">
    <property type="entry name" value="fungal_TF_MHR"/>
    <property type="match status" value="1"/>
</dbReference>
<sequence>MTRSKSVESLHQEIHDQSHLRQNILHDQDQNGPLPPFQAGEKGEIHAQSMCDGNSPCKTCMTKGLQCQRHTSDMRGKWRDSKKAAGSPKNFASRLALVEHQLGLMNPKSRSPMLESCSRIRDSTPQAQVTSFSGETSITHNLTVVEDRLEQMGVQYEGMRSPPPNHSFSRLTPAPGSSTGRIPEISGRNPFSRLLNTHGIVPDRKKWDELMQTFCDEVHILVPFLHLPTVRDVYEKTWTRLMDLAPNVTETRGVYRVQTAHVLLCLANGRCVESSRFEGDQGPYSAGGSLYSAARGIFGDLLDGLHQCADQILVLQTVLLMVIYLFRLDAHELAEKTLALSISHAHHLGLQRNRVVEKMPLFEGEMSRRLWWCIYLLDRRLAIETGRPFLIQDMNIDIGLPRNVSDEWLTSQGATQETSMPENNARSEPNTVPYLIAMASYSRVIGKVWEALYGAATSKSTASPLLHEYLEHFINESQKGIQQEFAYDPFHPAGGNTSRGLAWWQIKQQFMMRIRWSSLYLLIRKPMLHKTWCSEMPVPEAIENEVICMRLARRILDDFRQVPEEHPKYTFPFLHYLTNATIIALGLIIKQPSFRRTYGALTLNAAQSLKEHCRKTWVSRKMIQTVWKLNEMAEAILESRERPSENVPRGFRPTSAAEQIDLPGNKSGGDVPESHSSRAREYTSGTQVSPSRRSSMALSSGNEPESSFAIPHALSYQDGDFHHTSEGAYDRADGLPTTSKMVSGTNYSPSSPQTHHNLSFETDQSGSAPEMIYGGMEWLQTLFANGLDTNLPPVWD</sequence>
<dbReference type="AlphaFoldDB" id="A0A9W9ILF1"/>
<dbReference type="OrthoDB" id="3266505at2759"/>
<protein>
    <recommendedName>
        <fullName evidence="3">Xylanolytic transcriptional activator regulatory domain-containing protein</fullName>
    </recommendedName>
</protein>
<feature type="compositionally biased region" description="Basic and acidic residues" evidence="2">
    <location>
        <begin position="719"/>
        <end position="733"/>
    </location>
</feature>